<keyword evidence="3" id="KW-1185">Reference proteome</keyword>
<gene>
    <name evidence="2" type="ORF">PIBRA_LOCUS9406</name>
</gene>
<evidence type="ECO:0000313" key="3">
    <source>
        <dbReference type="Proteomes" id="UP001152562"/>
    </source>
</evidence>
<organism evidence="2 3">
    <name type="scientific">Pieris brassicae</name>
    <name type="common">White butterfly</name>
    <name type="synonym">Large white butterfly</name>
    <dbReference type="NCBI Taxonomy" id="7116"/>
    <lineage>
        <taxon>Eukaryota</taxon>
        <taxon>Metazoa</taxon>
        <taxon>Ecdysozoa</taxon>
        <taxon>Arthropoda</taxon>
        <taxon>Hexapoda</taxon>
        <taxon>Insecta</taxon>
        <taxon>Pterygota</taxon>
        <taxon>Neoptera</taxon>
        <taxon>Endopterygota</taxon>
        <taxon>Lepidoptera</taxon>
        <taxon>Glossata</taxon>
        <taxon>Ditrysia</taxon>
        <taxon>Papilionoidea</taxon>
        <taxon>Pieridae</taxon>
        <taxon>Pierinae</taxon>
        <taxon>Pieris</taxon>
    </lineage>
</organism>
<dbReference type="EMBL" id="CALOZG010000029">
    <property type="protein sequence ID" value="CAH4033077.1"/>
    <property type="molecule type" value="Genomic_DNA"/>
</dbReference>
<comment type="caution">
    <text evidence="2">The sequence shown here is derived from an EMBL/GenBank/DDBJ whole genome shotgun (WGS) entry which is preliminary data.</text>
</comment>
<name>A0A9P0TKB2_PIEBR</name>
<accession>A0A9P0TKB2</accession>
<evidence type="ECO:0000313" key="2">
    <source>
        <dbReference type="EMBL" id="CAH4033077.1"/>
    </source>
</evidence>
<evidence type="ECO:0000256" key="1">
    <source>
        <dbReference type="SAM" id="MobiDB-lite"/>
    </source>
</evidence>
<feature type="region of interest" description="Disordered" evidence="1">
    <location>
        <begin position="84"/>
        <end position="116"/>
    </location>
</feature>
<proteinExistence type="predicted"/>
<feature type="region of interest" description="Disordered" evidence="1">
    <location>
        <begin position="56"/>
        <end position="75"/>
    </location>
</feature>
<feature type="compositionally biased region" description="Basic and acidic residues" evidence="1">
    <location>
        <begin position="101"/>
        <end position="116"/>
    </location>
</feature>
<dbReference type="Proteomes" id="UP001152562">
    <property type="component" value="Unassembled WGS sequence"/>
</dbReference>
<feature type="compositionally biased region" description="Basic and acidic residues" evidence="1">
    <location>
        <begin position="56"/>
        <end position="70"/>
    </location>
</feature>
<protein>
    <submittedName>
        <fullName evidence="2">Uncharacterized protein</fullName>
    </submittedName>
</protein>
<dbReference type="AlphaFoldDB" id="A0A9P0TKB2"/>
<reference evidence="2" key="1">
    <citation type="submission" date="2022-05" db="EMBL/GenBank/DDBJ databases">
        <authorList>
            <person name="Okamura Y."/>
        </authorList>
    </citation>
    <scope>NUCLEOTIDE SEQUENCE</scope>
</reference>
<sequence length="154" mass="18328">MKVRIPIIIGRRIQPQNVDKFVENQGYKRNNELIKKAARNIENVCIDVGMIDKNNDIHSRKRDSSNKESLHSAVSKMAVDLSNTKRWLNLNPRKVKKQKGKGTENSRRQSDYMDARNDMVLMKHLKKLRKNKVRRDDREEELQYDFDEEELNYE</sequence>